<evidence type="ECO:0000259" key="1">
    <source>
        <dbReference type="Pfam" id="PF19501"/>
    </source>
</evidence>
<dbReference type="InterPro" id="IPR045793">
    <property type="entry name" value="PcRGLX/YetA-like"/>
</dbReference>
<protein>
    <recommendedName>
        <fullName evidence="6">Tat pathway signal sequence domain protein</fullName>
    </recommendedName>
</protein>
<keyword evidence="5" id="KW-1185">Reference proteome</keyword>
<dbReference type="PANTHER" id="PTHR40081:SF1">
    <property type="entry name" value="TAT PATHWAY SIGNAL SEQUENCE DOMAIN PROTEIN"/>
    <property type="match status" value="1"/>
</dbReference>
<evidence type="ECO:0008006" key="6">
    <source>
        <dbReference type="Google" id="ProtNLM"/>
    </source>
</evidence>
<dbReference type="Pfam" id="PF21346">
    <property type="entry name" value="PcRGLX_3rd"/>
    <property type="match status" value="1"/>
</dbReference>
<dbReference type="InterPro" id="IPR048331">
    <property type="entry name" value="PcRGLX/YetA_3rd"/>
</dbReference>
<dbReference type="InterPro" id="IPR048329">
    <property type="entry name" value="PcRGLX_1st"/>
</dbReference>
<dbReference type="Proteomes" id="UP001595969">
    <property type="component" value="Unassembled WGS sequence"/>
</dbReference>
<evidence type="ECO:0000313" key="5">
    <source>
        <dbReference type="Proteomes" id="UP001595969"/>
    </source>
</evidence>
<gene>
    <name evidence="4" type="ORF">ACFO5I_11010</name>
</gene>
<evidence type="ECO:0000259" key="2">
    <source>
        <dbReference type="Pfam" id="PF21345"/>
    </source>
</evidence>
<name>A0ABV9MYN3_9ENTE</name>
<accession>A0ABV9MYN3</accession>
<feature type="domain" description="PcRGLX/YetA-like central beta-sandwich" evidence="2">
    <location>
        <begin position="92"/>
        <end position="418"/>
    </location>
</feature>
<dbReference type="EMBL" id="JBHSGS010000061">
    <property type="protein sequence ID" value="MFC4720251.1"/>
    <property type="molecule type" value="Genomic_DNA"/>
</dbReference>
<evidence type="ECO:0000313" key="4">
    <source>
        <dbReference type="EMBL" id="MFC4720251.1"/>
    </source>
</evidence>
<organism evidence="4 5">
    <name type="scientific">Enterococcus lemanii</name>
    <dbReference type="NCBI Taxonomy" id="1159752"/>
    <lineage>
        <taxon>Bacteria</taxon>
        <taxon>Bacillati</taxon>
        <taxon>Bacillota</taxon>
        <taxon>Bacilli</taxon>
        <taxon>Lactobacillales</taxon>
        <taxon>Enterococcaceae</taxon>
        <taxon>Enterococcus</taxon>
    </lineage>
</organism>
<sequence length="844" mass="98555">MVVKWLKQAPTTKISVTYGKPWSKGELPNSQFRQMAYLGEKKLQSKVLAYWPDGSIKWTSHTGIYMKEEETFEDTQLSWETDSKEKQSIAVEKYNGIYVDNGLFQAYLPKHGNGENIIDWIKIENEVKLHHLRLGTQVEGTKTTMSVDSIELEENGPLKAVVKVTGKFKVNKQNLQEFIIRLRFYQQLETFDVVHTLIINQDVPIEGVYLTADVPLKGEQWNRHFSIAGEEGVYTEAAQSFISRRHWQGNILYDKQLLGQTVILSEENQEMLRHAKENALWNNFNIIQENHRSYKLIKQTRPDYTPIEIGYGNRAPGVVSISGETGGVAVGIEKFWEKAPREIEVCGLTEKDTQLTAWLWSPKSQKMLFSHYSERDHMLSAYEGMEEIRSTAIGVGNTNTLKFQVFSKPKTKEELWAFSREIVAPAKIVFEPKDYYDTKVFGTWSLPNYTNPVEAFLERQMRYLRDFYVKEIEQRDWYGFWNYGDVMHTYDQARHTWRYDLGGYAWQNTELVPNLWLWQDFLRTGDYEAFYLAEAMTKHTSEVDQYHLGEYCGLGSRHNVLHWGCQCKEARISAAGLHRYYYYLTGDERTGDLMSEVKDNELSIFDELAPLREFYPEKMDGKYPIRVGPDWAALTSNWFTQWERTGDKSYLERIRTGIKGIKETPHRLLSGPTYLFDKETKELSYFGTGNVGGYHMIISFGAPQYWLEIAQNINNPEWREMLAEFGRFYCLPDLEKREQTKNLLYDQHFAWPMFATGLMGYAANFYQDETLAELAWEILLKEEKSGVPLPMEKTEQEAITWKKVTELPWISTNVASQWCLNVILCLEFIREYLPKTIDKMEEEK</sequence>
<proteinExistence type="predicted"/>
<dbReference type="Pfam" id="PF21345">
    <property type="entry name" value="PcRGLX_2nd"/>
    <property type="match status" value="1"/>
</dbReference>
<feature type="domain" description="PcRGLX/YetA-like C-terminal alpha/alpha toroid" evidence="3">
    <location>
        <begin position="425"/>
        <end position="833"/>
    </location>
</feature>
<dbReference type="RefSeq" id="WP_204653030.1">
    <property type="nucleotide sequence ID" value="NZ_JAFBFD010000004.1"/>
</dbReference>
<dbReference type="Pfam" id="PF19501">
    <property type="entry name" value="PcRGLX_1st"/>
    <property type="match status" value="1"/>
</dbReference>
<comment type="caution">
    <text evidence="4">The sequence shown here is derived from an EMBL/GenBank/DDBJ whole genome shotgun (WGS) entry which is preliminary data.</text>
</comment>
<evidence type="ECO:0000259" key="3">
    <source>
        <dbReference type="Pfam" id="PF21346"/>
    </source>
</evidence>
<dbReference type="PANTHER" id="PTHR40081">
    <property type="entry name" value="CONCANAVALIN A-LIKE LECTIN/GLUCANASE"/>
    <property type="match status" value="1"/>
</dbReference>
<reference evidence="5" key="1">
    <citation type="journal article" date="2019" name="Int. J. Syst. Evol. Microbiol.">
        <title>The Global Catalogue of Microorganisms (GCM) 10K type strain sequencing project: providing services to taxonomists for standard genome sequencing and annotation.</title>
        <authorList>
            <consortium name="The Broad Institute Genomics Platform"/>
            <consortium name="The Broad Institute Genome Sequencing Center for Infectious Disease"/>
            <person name="Wu L."/>
            <person name="Ma J."/>
        </authorList>
    </citation>
    <scope>NUCLEOTIDE SEQUENCE [LARGE SCALE GENOMIC DNA]</scope>
    <source>
        <strain evidence="5">CGMCC 1.19032</strain>
    </source>
</reference>
<dbReference type="InterPro" id="IPR048330">
    <property type="entry name" value="PcRGLX/YetA_2nd"/>
</dbReference>
<feature type="domain" description="PcRGLX/YetA-like N-terminal RIFT barrel" evidence="1">
    <location>
        <begin position="3"/>
        <end position="64"/>
    </location>
</feature>